<name>A0A0D6JBY4_9HYPH</name>
<dbReference type="NCBIfam" id="TIGR04490">
    <property type="entry name" value="SoxZ_true"/>
    <property type="match status" value="1"/>
</dbReference>
<dbReference type="KEGG" id="fil:BN1229_v1_0547"/>
<sequence length="108" mass="12124">MARAPVRISMPDEAKKGEIVDIKAILRHPMETGYRVDNVGKKIPRNIVTDMTVTYGGVEVMRWKLQPGVAANPFIGFSTVAIETGELVFTWRDDTGQIFRESRMLTVT</sequence>
<dbReference type="SUPFAM" id="SSF81296">
    <property type="entry name" value="E set domains"/>
    <property type="match status" value="1"/>
</dbReference>
<feature type="domain" description="Sulphur oxidation protein SoxZ" evidence="1">
    <location>
        <begin position="11"/>
        <end position="101"/>
    </location>
</feature>
<dbReference type="InterPro" id="IPR013783">
    <property type="entry name" value="Ig-like_fold"/>
</dbReference>
<evidence type="ECO:0000313" key="3">
    <source>
        <dbReference type="Proteomes" id="UP000033187"/>
    </source>
</evidence>
<gene>
    <name evidence="2" type="ORF">YBN1229_v1_0549</name>
</gene>
<dbReference type="InterPro" id="IPR014756">
    <property type="entry name" value="Ig_E-set"/>
</dbReference>
<protein>
    <submittedName>
        <fullName evidence="2">Sulfur oxidation protein SoxZ</fullName>
    </submittedName>
</protein>
<dbReference type="InterPro" id="IPR030995">
    <property type="entry name" value="SoxZ"/>
</dbReference>
<accession>A0A0D6JBY4</accession>
<organism evidence="2 3">
    <name type="scientific">Candidatus Filomicrobium marinum</name>
    <dbReference type="NCBI Taxonomy" id="1608628"/>
    <lineage>
        <taxon>Bacteria</taxon>
        <taxon>Pseudomonadati</taxon>
        <taxon>Pseudomonadota</taxon>
        <taxon>Alphaproteobacteria</taxon>
        <taxon>Hyphomicrobiales</taxon>
        <taxon>Hyphomicrobiaceae</taxon>
        <taxon>Filomicrobium</taxon>
    </lineage>
</organism>
<dbReference type="AlphaFoldDB" id="A0A0D6JBY4"/>
<dbReference type="OrthoDB" id="9795530at2"/>
<dbReference type="InterPro" id="IPR014880">
    <property type="entry name" value="SoxZ_dom"/>
</dbReference>
<reference evidence="3" key="1">
    <citation type="submission" date="2015-02" db="EMBL/GenBank/DDBJ databases">
        <authorList>
            <person name="Chooi Y.-H."/>
        </authorList>
    </citation>
    <scope>NUCLEOTIDE SEQUENCE [LARGE SCALE GENOMIC DNA]</scope>
    <source>
        <strain evidence="3">strain Y</strain>
    </source>
</reference>
<evidence type="ECO:0000259" key="1">
    <source>
        <dbReference type="Pfam" id="PF08770"/>
    </source>
</evidence>
<dbReference type="KEGG" id="fiy:BN1229_v1_0549"/>
<evidence type="ECO:0000313" key="2">
    <source>
        <dbReference type="EMBL" id="CPR15889.1"/>
    </source>
</evidence>
<dbReference type="Proteomes" id="UP000033187">
    <property type="component" value="Chromosome 1"/>
</dbReference>
<proteinExistence type="predicted"/>
<dbReference type="Pfam" id="PF08770">
    <property type="entry name" value="SoxZ"/>
    <property type="match status" value="1"/>
</dbReference>
<dbReference type="RefSeq" id="WP_046476387.1">
    <property type="nucleotide sequence ID" value="NZ_LN829118.1"/>
</dbReference>
<dbReference type="Gene3D" id="2.60.40.10">
    <property type="entry name" value="Immunoglobulins"/>
    <property type="match status" value="1"/>
</dbReference>
<keyword evidence="3" id="KW-1185">Reference proteome</keyword>
<dbReference type="EMBL" id="LN829119">
    <property type="protein sequence ID" value="CPR15889.1"/>
    <property type="molecule type" value="Genomic_DNA"/>
</dbReference>